<organism evidence="3 4">
    <name type="scientific">Acetobacter peroxydans</name>
    <dbReference type="NCBI Taxonomy" id="104098"/>
    <lineage>
        <taxon>Bacteria</taxon>
        <taxon>Pseudomonadati</taxon>
        <taxon>Pseudomonadota</taxon>
        <taxon>Alphaproteobacteria</taxon>
        <taxon>Acetobacterales</taxon>
        <taxon>Acetobacteraceae</taxon>
        <taxon>Acetobacter</taxon>
    </lineage>
</organism>
<dbReference type="AlphaFoldDB" id="A0A4Y3TWC8"/>
<evidence type="ECO:0000256" key="2">
    <source>
        <dbReference type="ARBA" id="ARBA00023186"/>
    </source>
</evidence>
<evidence type="ECO:0008006" key="5">
    <source>
        <dbReference type="Google" id="ProtNLM"/>
    </source>
</evidence>
<evidence type="ECO:0000313" key="3">
    <source>
        <dbReference type="EMBL" id="GEB86054.1"/>
    </source>
</evidence>
<dbReference type="PANTHER" id="PTHR33643:SF1">
    <property type="entry name" value="UREASE ACCESSORY PROTEIN D"/>
    <property type="match status" value="1"/>
</dbReference>
<keyword evidence="4" id="KW-1185">Reference proteome</keyword>
<gene>
    <name evidence="3" type="ORF">APE01nite_18510</name>
</gene>
<sequence length="198" mass="21942">MTSQAAERIYRARPGDQAAQVNVTCEIGPDATLEWLPHGTIFFDHSHLERRMCVEMRASSRFLYLENRIFGRAASGEVLRRLSVRDTLSIRRDGRPVLEDRLALEGENMAAFFGRAAVAAGQMAVATLVWVAAGAEEQLAAIRSLCGRSDEVDLAASAWNGMLVVRGLARNGWRLEQAFHSLVAYLRAEKAAPVTWRT</sequence>
<evidence type="ECO:0000256" key="1">
    <source>
        <dbReference type="ARBA" id="ARBA00007177"/>
    </source>
</evidence>
<evidence type="ECO:0000313" key="4">
    <source>
        <dbReference type="Proteomes" id="UP000317730"/>
    </source>
</evidence>
<proteinExistence type="inferred from homology"/>
<name>A0A4Y3TWC8_9PROT</name>
<reference evidence="3 4" key="1">
    <citation type="submission" date="2019-06" db="EMBL/GenBank/DDBJ databases">
        <title>Whole genome shotgun sequence of Acetobacter peroxydans NBRC 13755.</title>
        <authorList>
            <person name="Hosoyama A."/>
            <person name="Uohara A."/>
            <person name="Ohji S."/>
            <person name="Ichikawa N."/>
        </authorList>
    </citation>
    <scope>NUCLEOTIDE SEQUENCE [LARGE SCALE GENOMIC DNA]</scope>
    <source>
        <strain evidence="3 4">NBRC 13755</strain>
    </source>
</reference>
<keyword evidence="2" id="KW-0143">Chaperone</keyword>
<dbReference type="GO" id="GO:0016151">
    <property type="term" value="F:nickel cation binding"/>
    <property type="evidence" value="ECO:0007669"/>
    <property type="project" value="InterPro"/>
</dbReference>
<dbReference type="InterPro" id="IPR002669">
    <property type="entry name" value="UreD"/>
</dbReference>
<dbReference type="EMBL" id="BJMV01000009">
    <property type="protein sequence ID" value="GEB86054.1"/>
    <property type="molecule type" value="Genomic_DNA"/>
</dbReference>
<dbReference type="PANTHER" id="PTHR33643">
    <property type="entry name" value="UREASE ACCESSORY PROTEIN D"/>
    <property type="match status" value="1"/>
</dbReference>
<protein>
    <recommendedName>
        <fullName evidence="5">Urease accessory protein UreD</fullName>
    </recommendedName>
</protein>
<dbReference type="Proteomes" id="UP000317730">
    <property type="component" value="Unassembled WGS sequence"/>
</dbReference>
<comment type="similarity">
    <text evidence="1">Belongs to the UreD family.</text>
</comment>
<dbReference type="Pfam" id="PF01774">
    <property type="entry name" value="UreD"/>
    <property type="match status" value="1"/>
</dbReference>
<comment type="caution">
    <text evidence="3">The sequence shown here is derived from an EMBL/GenBank/DDBJ whole genome shotgun (WGS) entry which is preliminary data.</text>
</comment>
<accession>A0A4Y3TWC8</accession>